<evidence type="ECO:0000313" key="3">
    <source>
        <dbReference type="EMBL" id="MCJ8353758.1"/>
    </source>
</evidence>
<sequence>MRILEITNVDFALYHFLYPLMRRLRADGHDVVGVCADGPLLSAVRADGFRVEAVAMARSFSPVAQMRALWALVRLIRRERPDIVHAHMPISGLLARLAAWLCGVPCVAYTCHGFLFNQPGPWVRRRLALVLEWLAGRVTNTYLTVSYEEARDARRLGIHPCATAIGNGRDGALFRPDPLVRCRLRADLGVGAGDVVILAVSRLVRHKGYPELLAAMRDVPDAVLWVVGARLPTDHGPDMADLIMAAQAELGPRLRCLGYRADVADLMAAADIFVLPSHFEGLPMTVIEAMLSGLPVVGSDIRGIREQIVTGRTGYLVPPADAGALAAALGRLVQSAGLRRIMGMAGRARALQLFSQDAVLARTCALLVQGARRRQGCDSWPPIS</sequence>
<gene>
    <name evidence="3" type="ORF">K1W68_07115</name>
</gene>
<dbReference type="AlphaFoldDB" id="A0AAW5ESB5"/>
<dbReference type="Pfam" id="PF13579">
    <property type="entry name" value="Glyco_trans_4_4"/>
    <property type="match status" value="1"/>
</dbReference>
<accession>A0AAW5ESB5</accession>
<dbReference type="Proteomes" id="UP001202887">
    <property type="component" value="Unassembled WGS sequence"/>
</dbReference>
<dbReference type="InterPro" id="IPR028098">
    <property type="entry name" value="Glyco_trans_4-like_N"/>
</dbReference>
<evidence type="ECO:0000259" key="1">
    <source>
        <dbReference type="Pfam" id="PF00534"/>
    </source>
</evidence>
<comment type="caution">
    <text evidence="3">The sequence shown here is derived from an EMBL/GenBank/DDBJ whole genome shotgun (WGS) entry which is preliminary data.</text>
</comment>
<dbReference type="Gene3D" id="3.40.50.2000">
    <property type="entry name" value="Glycogen Phosphorylase B"/>
    <property type="match status" value="2"/>
</dbReference>
<reference evidence="3" key="2">
    <citation type="submission" date="2022-03" db="EMBL/GenBank/DDBJ databases">
        <authorList>
            <person name="Ryngajllo M."/>
            <person name="Jacek P."/>
            <person name="Kubiak K."/>
        </authorList>
    </citation>
    <scope>NUCLEOTIDE SEQUENCE</scope>
    <source>
        <strain evidence="3">SI1</strain>
    </source>
</reference>
<dbReference type="PANTHER" id="PTHR45947">
    <property type="entry name" value="SULFOQUINOVOSYL TRANSFERASE SQD2"/>
    <property type="match status" value="1"/>
</dbReference>
<dbReference type="Pfam" id="PF00534">
    <property type="entry name" value="Glycos_transf_1"/>
    <property type="match status" value="1"/>
</dbReference>
<proteinExistence type="predicted"/>
<dbReference type="EMBL" id="JAIBCX010000014">
    <property type="protein sequence ID" value="MCJ8353758.1"/>
    <property type="molecule type" value="Genomic_DNA"/>
</dbReference>
<evidence type="ECO:0000259" key="2">
    <source>
        <dbReference type="Pfam" id="PF13579"/>
    </source>
</evidence>
<organism evidence="3 4">
    <name type="scientific">Novacetimonas hansenii</name>
    <name type="common">Komagataeibacter hansenii</name>
    <dbReference type="NCBI Taxonomy" id="436"/>
    <lineage>
        <taxon>Bacteria</taxon>
        <taxon>Pseudomonadati</taxon>
        <taxon>Pseudomonadota</taxon>
        <taxon>Alphaproteobacteria</taxon>
        <taxon>Acetobacterales</taxon>
        <taxon>Acetobacteraceae</taxon>
        <taxon>Novacetimonas</taxon>
    </lineage>
</organism>
<dbReference type="InterPro" id="IPR001296">
    <property type="entry name" value="Glyco_trans_1"/>
</dbReference>
<dbReference type="SUPFAM" id="SSF53756">
    <property type="entry name" value="UDP-Glycosyltransferase/glycogen phosphorylase"/>
    <property type="match status" value="1"/>
</dbReference>
<dbReference type="GO" id="GO:0016758">
    <property type="term" value="F:hexosyltransferase activity"/>
    <property type="evidence" value="ECO:0007669"/>
    <property type="project" value="TreeGrafter"/>
</dbReference>
<dbReference type="InterPro" id="IPR050194">
    <property type="entry name" value="Glycosyltransferase_grp1"/>
</dbReference>
<evidence type="ECO:0000313" key="4">
    <source>
        <dbReference type="Proteomes" id="UP001202887"/>
    </source>
</evidence>
<protein>
    <submittedName>
        <fullName evidence="3">Glycosyltransferase family 4 protein</fullName>
    </submittedName>
</protein>
<dbReference type="CDD" id="cd03808">
    <property type="entry name" value="GT4_CapM-like"/>
    <property type="match status" value="1"/>
</dbReference>
<dbReference type="RefSeq" id="WP_247066805.1">
    <property type="nucleotide sequence ID" value="NZ_CP094848.1"/>
</dbReference>
<dbReference type="PANTHER" id="PTHR45947:SF3">
    <property type="entry name" value="SULFOQUINOVOSYL TRANSFERASE SQD2"/>
    <property type="match status" value="1"/>
</dbReference>
<feature type="domain" description="Glycosyltransferase subfamily 4-like N-terminal" evidence="2">
    <location>
        <begin position="19"/>
        <end position="160"/>
    </location>
</feature>
<feature type="domain" description="Glycosyl transferase family 1" evidence="1">
    <location>
        <begin position="185"/>
        <end position="348"/>
    </location>
</feature>
<reference evidence="3" key="1">
    <citation type="journal article" date="2021" name="Polymers (Basel)">
        <title>Highly Stretchable Bacterial Cellulose Produced by Komagataeibacter hansenii SI1.</title>
        <authorList>
            <person name="Cielecka I."/>
            <person name="Ryngajllo M."/>
            <person name="Maniukiewicz W."/>
            <person name="Bielecki S."/>
        </authorList>
    </citation>
    <scope>NUCLEOTIDE SEQUENCE</scope>
    <source>
        <strain evidence="3">SI1</strain>
    </source>
</reference>
<name>A0AAW5ESB5_NOVHA</name>